<accession>A0A0E9WZS9</accession>
<dbReference type="EMBL" id="GBXM01013639">
    <property type="protein sequence ID" value="JAH94938.1"/>
    <property type="molecule type" value="Transcribed_RNA"/>
</dbReference>
<evidence type="ECO:0000313" key="1">
    <source>
        <dbReference type="EMBL" id="JAH94938.1"/>
    </source>
</evidence>
<dbReference type="AlphaFoldDB" id="A0A0E9WZS9"/>
<proteinExistence type="predicted"/>
<reference evidence="1" key="2">
    <citation type="journal article" date="2015" name="Fish Shellfish Immunol.">
        <title>Early steps in the European eel (Anguilla anguilla)-Vibrio vulnificus interaction in the gills: Role of the RtxA13 toxin.</title>
        <authorList>
            <person name="Callol A."/>
            <person name="Pajuelo D."/>
            <person name="Ebbesson L."/>
            <person name="Teles M."/>
            <person name="MacKenzie S."/>
            <person name="Amaro C."/>
        </authorList>
    </citation>
    <scope>NUCLEOTIDE SEQUENCE</scope>
</reference>
<organism evidence="1">
    <name type="scientific">Anguilla anguilla</name>
    <name type="common">European freshwater eel</name>
    <name type="synonym">Muraena anguilla</name>
    <dbReference type="NCBI Taxonomy" id="7936"/>
    <lineage>
        <taxon>Eukaryota</taxon>
        <taxon>Metazoa</taxon>
        <taxon>Chordata</taxon>
        <taxon>Craniata</taxon>
        <taxon>Vertebrata</taxon>
        <taxon>Euteleostomi</taxon>
        <taxon>Actinopterygii</taxon>
        <taxon>Neopterygii</taxon>
        <taxon>Teleostei</taxon>
        <taxon>Anguilliformes</taxon>
        <taxon>Anguillidae</taxon>
        <taxon>Anguilla</taxon>
    </lineage>
</organism>
<name>A0A0E9WZS9_ANGAN</name>
<reference evidence="1" key="1">
    <citation type="submission" date="2014-11" db="EMBL/GenBank/DDBJ databases">
        <authorList>
            <person name="Amaro Gonzalez C."/>
        </authorList>
    </citation>
    <scope>NUCLEOTIDE SEQUENCE</scope>
</reference>
<sequence>MERGRGNGLEYGFYCTVNFQNRDGLSCDIEGHHSESIFIYSILIKIPTLYIFKIKMQLFFLMNRTIFYFSPKTCFGGTQALRKEGLLFFMKKRRWNASTSPRSYFFQQNINAD</sequence>
<protein>
    <submittedName>
        <fullName evidence="1">Uncharacterized protein</fullName>
    </submittedName>
</protein>